<dbReference type="EMBL" id="GDHC01016263">
    <property type="protein sequence ID" value="JAQ02366.1"/>
    <property type="molecule type" value="Transcribed_RNA"/>
</dbReference>
<dbReference type="GO" id="GO:0062129">
    <property type="term" value="C:chitin-based extracellular matrix"/>
    <property type="evidence" value="ECO:0007669"/>
    <property type="project" value="TreeGrafter"/>
</dbReference>
<dbReference type="GO" id="GO:0008010">
    <property type="term" value="F:structural constituent of chitin-based larval cuticle"/>
    <property type="evidence" value="ECO:0007669"/>
    <property type="project" value="TreeGrafter"/>
</dbReference>
<organism evidence="4">
    <name type="scientific">Lygus hesperus</name>
    <name type="common">Western plant bug</name>
    <dbReference type="NCBI Taxonomy" id="30085"/>
    <lineage>
        <taxon>Eukaryota</taxon>
        <taxon>Metazoa</taxon>
        <taxon>Ecdysozoa</taxon>
        <taxon>Arthropoda</taxon>
        <taxon>Hexapoda</taxon>
        <taxon>Insecta</taxon>
        <taxon>Pterygota</taxon>
        <taxon>Neoptera</taxon>
        <taxon>Paraneoptera</taxon>
        <taxon>Hemiptera</taxon>
        <taxon>Heteroptera</taxon>
        <taxon>Panheteroptera</taxon>
        <taxon>Cimicomorpha</taxon>
        <taxon>Miridae</taxon>
        <taxon>Mirini</taxon>
        <taxon>Lygus</taxon>
    </lineage>
</organism>
<dbReference type="InterPro" id="IPR000618">
    <property type="entry name" value="Insect_cuticle"/>
</dbReference>
<dbReference type="EMBL" id="GBRD01011548">
    <property type="protein sequence ID" value="JAG54276.1"/>
    <property type="molecule type" value="Transcribed_RNA"/>
</dbReference>
<dbReference type="PROSITE" id="PS00233">
    <property type="entry name" value="CHIT_BIND_RR_1"/>
    <property type="match status" value="1"/>
</dbReference>
<dbReference type="PANTHER" id="PTHR10380:SF173">
    <property type="entry name" value="CUTICULAR PROTEIN 47EF, ISOFORM C-RELATED"/>
    <property type="match status" value="1"/>
</dbReference>
<evidence type="ECO:0000313" key="5">
    <source>
        <dbReference type="EMBL" id="JAQ02366.1"/>
    </source>
</evidence>
<reference evidence="4" key="1">
    <citation type="submission" date="2014-09" db="EMBL/GenBank/DDBJ databases">
        <authorList>
            <person name="Magalhaes I.L.F."/>
            <person name="Oliveira U."/>
            <person name="Santos F.R."/>
            <person name="Vidigal T.H.D.A."/>
            <person name="Brescovit A.D."/>
            <person name="Santos A.J."/>
        </authorList>
    </citation>
    <scope>NUCLEOTIDE SEQUENCE</scope>
</reference>
<sequence length="163" mass="17308">MILTTAAVLSTLLVLSSALPQQQYNRPQPFGAPAPIPSRQAAPAPLAAAPGVNPLAAARTIRQEQDNQFDGTFSYSFETDNGIQQNAQGSVKNPGTEQEAQVVQGSYSYTSPEGQVVTITYIADEEGFKAQGDAIPTTPPLPEAIARALEYIRSIPPDPSQKL</sequence>
<dbReference type="InterPro" id="IPR031311">
    <property type="entry name" value="CHIT_BIND_RR_consensus"/>
</dbReference>
<protein>
    <submittedName>
        <fullName evidence="5">Larval cuticle protein LCP-17</fullName>
    </submittedName>
</protein>
<keyword evidence="1 2" id="KW-0193">Cuticle</keyword>
<evidence type="ECO:0000256" key="2">
    <source>
        <dbReference type="PROSITE-ProRule" id="PRU00497"/>
    </source>
</evidence>
<evidence type="ECO:0000256" key="1">
    <source>
        <dbReference type="ARBA" id="ARBA00022460"/>
    </source>
</evidence>
<accession>A0A0K8SLT1</accession>
<dbReference type="Pfam" id="PF00379">
    <property type="entry name" value="Chitin_bind_4"/>
    <property type="match status" value="1"/>
</dbReference>
<dbReference type="PROSITE" id="PS51155">
    <property type="entry name" value="CHIT_BIND_RR_2"/>
    <property type="match status" value="1"/>
</dbReference>
<evidence type="ECO:0000256" key="3">
    <source>
        <dbReference type="SAM" id="SignalP"/>
    </source>
</evidence>
<feature type="chain" id="PRO_5015042073" evidence="3">
    <location>
        <begin position="19"/>
        <end position="163"/>
    </location>
</feature>
<dbReference type="AlphaFoldDB" id="A0A0K8SLT1"/>
<feature type="signal peptide" evidence="3">
    <location>
        <begin position="1"/>
        <end position="18"/>
    </location>
</feature>
<gene>
    <name evidence="5" type="primary">LCP17_1</name>
    <name evidence="5" type="ORF">g.10312</name>
</gene>
<proteinExistence type="predicted"/>
<dbReference type="PANTHER" id="PTHR10380">
    <property type="entry name" value="CUTICLE PROTEIN"/>
    <property type="match status" value="1"/>
</dbReference>
<evidence type="ECO:0000313" key="4">
    <source>
        <dbReference type="EMBL" id="JAG54276.1"/>
    </source>
</evidence>
<reference evidence="5" key="2">
    <citation type="journal article" date="2016" name="Gigascience">
        <title>De novo construction of an expanded transcriptome assembly for the western tarnished plant bug, Lygus hesperus.</title>
        <authorList>
            <person name="Tassone E.E."/>
            <person name="Geib S.M."/>
            <person name="Hall B."/>
            <person name="Fabrick J.A."/>
            <person name="Brent C.S."/>
            <person name="Hull J.J."/>
        </authorList>
    </citation>
    <scope>NUCLEOTIDE SEQUENCE</scope>
</reference>
<name>A0A0K8SLT1_LYGHE</name>
<dbReference type="PRINTS" id="PR00947">
    <property type="entry name" value="CUTICLE"/>
</dbReference>
<dbReference type="InterPro" id="IPR050468">
    <property type="entry name" value="Cuticle_Struct_Prot"/>
</dbReference>
<keyword evidence="3" id="KW-0732">Signal</keyword>